<feature type="compositionally biased region" description="Low complexity" evidence="1">
    <location>
        <begin position="156"/>
        <end position="188"/>
    </location>
</feature>
<feature type="compositionally biased region" description="Pro residues" evidence="1">
    <location>
        <begin position="189"/>
        <end position="214"/>
    </location>
</feature>
<feature type="region of interest" description="Disordered" evidence="1">
    <location>
        <begin position="128"/>
        <end position="222"/>
    </location>
</feature>
<dbReference type="Proteomes" id="UP000198210">
    <property type="component" value="Chromosome I"/>
</dbReference>
<organism evidence="4 5">
    <name type="scientific">Micromonospora siamensis</name>
    <dbReference type="NCBI Taxonomy" id="299152"/>
    <lineage>
        <taxon>Bacteria</taxon>
        <taxon>Bacillati</taxon>
        <taxon>Actinomycetota</taxon>
        <taxon>Actinomycetes</taxon>
        <taxon>Micromonosporales</taxon>
        <taxon>Micromonosporaceae</taxon>
        <taxon>Micromonospora</taxon>
    </lineage>
</organism>
<protein>
    <submittedName>
        <fullName evidence="4">LPXTG-motif cell wall anchor domain-containing protein</fullName>
    </submittedName>
</protein>
<dbReference type="EMBL" id="LT607751">
    <property type="protein sequence ID" value="SCG47120.1"/>
    <property type="molecule type" value="Genomic_DNA"/>
</dbReference>
<feature type="compositionally biased region" description="Pro residues" evidence="1">
    <location>
        <begin position="142"/>
        <end position="155"/>
    </location>
</feature>
<feature type="chain" id="PRO_5008717833" evidence="3">
    <location>
        <begin position="30"/>
        <end position="358"/>
    </location>
</feature>
<keyword evidence="2" id="KW-0812">Transmembrane</keyword>
<evidence type="ECO:0000313" key="4">
    <source>
        <dbReference type="EMBL" id="SCG47120.1"/>
    </source>
</evidence>
<dbReference type="InterPro" id="IPR006311">
    <property type="entry name" value="TAT_signal"/>
</dbReference>
<keyword evidence="3" id="KW-0732">Signal</keyword>
<evidence type="ECO:0000256" key="3">
    <source>
        <dbReference type="SAM" id="SignalP"/>
    </source>
</evidence>
<evidence type="ECO:0000256" key="2">
    <source>
        <dbReference type="SAM" id="Phobius"/>
    </source>
</evidence>
<evidence type="ECO:0000256" key="1">
    <source>
        <dbReference type="SAM" id="MobiDB-lite"/>
    </source>
</evidence>
<feature type="signal peptide" evidence="3">
    <location>
        <begin position="1"/>
        <end position="29"/>
    </location>
</feature>
<dbReference type="PROSITE" id="PS51318">
    <property type="entry name" value="TAT"/>
    <property type="match status" value="1"/>
</dbReference>
<feature type="transmembrane region" description="Helical" evidence="2">
    <location>
        <begin position="329"/>
        <end position="349"/>
    </location>
</feature>
<evidence type="ECO:0000313" key="5">
    <source>
        <dbReference type="Proteomes" id="UP000198210"/>
    </source>
</evidence>
<dbReference type="AlphaFoldDB" id="A0A1C5HM73"/>
<sequence length="358" mass="36341">MIRPKLSPRRPLALIGATLVGVAAATAFAAPASAHHSIVSGTACKLESGDLSVEWTVKNSESDLAGKITEVWTPSATEIVGIAAGAELPKSTDGELKGQQVVKAGKKPVLKISAEWWRGERHITNTARGVAVLSGDCAPTSTPTPEPTSPEPSESPEPSQSPEATPSPSTPEETTSPEPSTSPSEEPSSPAPSTPAPTTPVPTSPAPTPQPSEPTGPLVPEEPNAPVFEIIFACDALAVTADNPADGVTATIVFTTDKGATKELKLVPGKKTEVVFEAYEGLTITPSFPGEKPDPADAVAWEKPADCAPGAGGGKGDGPTLPLTGAATGGIVAGAAVLLAAGVALFVVARRRKVRFTA</sequence>
<dbReference type="PRINTS" id="PR01217">
    <property type="entry name" value="PRICHEXTENSN"/>
</dbReference>
<dbReference type="NCBIfam" id="TIGR01167">
    <property type="entry name" value="LPXTG_anchor"/>
    <property type="match status" value="1"/>
</dbReference>
<proteinExistence type="predicted"/>
<keyword evidence="2" id="KW-1133">Transmembrane helix</keyword>
<reference evidence="4 5" key="1">
    <citation type="submission" date="2016-06" db="EMBL/GenBank/DDBJ databases">
        <authorList>
            <person name="Kjaerup R.B."/>
            <person name="Dalgaard T.S."/>
            <person name="Juul-Madsen H.R."/>
        </authorList>
    </citation>
    <scope>NUCLEOTIDE SEQUENCE [LARGE SCALE GENOMIC DNA]</scope>
    <source>
        <strain evidence="4 5">DSM 45097</strain>
    </source>
</reference>
<dbReference type="RefSeq" id="WP_088970235.1">
    <property type="nucleotide sequence ID" value="NZ_JBHLYF010000019.1"/>
</dbReference>
<accession>A0A1C5HM73</accession>
<name>A0A1C5HM73_9ACTN</name>
<keyword evidence="5" id="KW-1185">Reference proteome</keyword>
<gene>
    <name evidence="4" type="ORF">GA0074704_1994</name>
</gene>
<keyword evidence="2" id="KW-0472">Membrane</keyword>